<dbReference type="EMBL" id="JBFNXX010000002">
    <property type="protein sequence ID" value="MEW9918569.1"/>
    <property type="molecule type" value="Genomic_DNA"/>
</dbReference>
<dbReference type="Proteomes" id="UP001556098">
    <property type="component" value="Unassembled WGS sequence"/>
</dbReference>
<reference evidence="1 2" key="1">
    <citation type="submission" date="2024-07" db="EMBL/GenBank/DDBJ databases">
        <title>Marimonas sp.nov., isolated from tidal-flat sediment.</title>
        <authorList>
            <person name="Jayan J.N."/>
            <person name="Lee S.S."/>
        </authorList>
    </citation>
    <scope>NUCLEOTIDE SEQUENCE [LARGE SCALE GENOMIC DNA]</scope>
    <source>
        <strain evidence="1 2">MJW-29</strain>
    </source>
</reference>
<keyword evidence="2" id="KW-1185">Reference proteome</keyword>
<comment type="caution">
    <text evidence="1">The sequence shown here is derived from an EMBL/GenBank/DDBJ whole genome shotgun (WGS) entry which is preliminary data.</text>
</comment>
<evidence type="ECO:0000313" key="2">
    <source>
        <dbReference type="Proteomes" id="UP001556098"/>
    </source>
</evidence>
<sequence>MIARLLRRSVRRFAARHDYDASYMLHVVDTSTSAGVRLAALPFFTQFTGPRGSGGVWAGAVLASTLEGDCGPCVQLVLDMAIEKGVPADLLALCIEGRAKEAGEVGLGFRFAEAAIADAPELDTLRAEIEARHGAEAVVAASFASAGGRIYPVMKRGLGFGKSCRRLRIGEREIGVVRQA</sequence>
<gene>
    <name evidence="1" type="ORF">AB2B41_03070</name>
</gene>
<evidence type="ECO:0000313" key="1">
    <source>
        <dbReference type="EMBL" id="MEW9918569.1"/>
    </source>
</evidence>
<dbReference type="RefSeq" id="WP_367876273.1">
    <property type="nucleotide sequence ID" value="NZ_JBFNXX010000002.1"/>
</dbReference>
<protein>
    <submittedName>
        <fullName evidence="1">Uncharacterized protein</fullName>
    </submittedName>
</protein>
<name>A0ABV3RI35_9RHOB</name>
<organism evidence="1 2">
    <name type="scientific">Sulfitobacter sediminis</name>
    <dbReference type="NCBI Taxonomy" id="3234186"/>
    <lineage>
        <taxon>Bacteria</taxon>
        <taxon>Pseudomonadati</taxon>
        <taxon>Pseudomonadota</taxon>
        <taxon>Alphaproteobacteria</taxon>
        <taxon>Rhodobacterales</taxon>
        <taxon>Roseobacteraceae</taxon>
        <taxon>Sulfitobacter</taxon>
    </lineage>
</organism>
<proteinExistence type="predicted"/>
<accession>A0ABV3RI35</accession>